<dbReference type="AlphaFoldDB" id="A0A8H3NF39"/>
<keyword evidence="5" id="KW-1185">Reference proteome</keyword>
<evidence type="ECO:0000313" key="5">
    <source>
        <dbReference type="Proteomes" id="UP000465266"/>
    </source>
</evidence>
<reference evidence="3" key="1">
    <citation type="journal article" date="2015" name="Genome Announc.">
        <title>Draft Genome Sequence of the Pathogenic Filamentous Fungus Aspergillus udagawae Strain IFM 46973T.</title>
        <authorList>
            <person name="Kusuya Y."/>
            <person name="Takahashi-Nakaguchi A."/>
            <person name="Takahashi H."/>
            <person name="Yaguchi T."/>
        </authorList>
    </citation>
    <scope>NUCLEOTIDE SEQUENCE</scope>
    <source>
        <strain evidence="3">IFM 46973</strain>
    </source>
</reference>
<comment type="caution">
    <text evidence="1">The sequence shown here is derived from an EMBL/GenBank/DDBJ whole genome shotgun (WGS) entry which is preliminary data.</text>
</comment>
<dbReference type="Proteomes" id="UP000465266">
    <property type="component" value="Unassembled WGS sequence"/>
</dbReference>
<dbReference type="Proteomes" id="UP000036893">
    <property type="component" value="Unassembled WGS sequence"/>
</dbReference>
<gene>
    <name evidence="3" type="ORF">Aud_007577</name>
    <name evidence="1" type="ORF">IFM46972_02320</name>
    <name evidence="2" type="ORF">IFM53868_01777</name>
</gene>
<reference evidence="3" key="4">
    <citation type="submission" date="2021-01" db="EMBL/GenBank/DDBJ databases">
        <title>Pan-genome distribution and transcriptional activeness of fungal secondary metabolism genes in Aspergillus section Fumigati.</title>
        <authorList>
            <person name="Takahashi H."/>
            <person name="Umemura M."/>
            <person name="Ninomiya A."/>
            <person name="Kusuya Y."/>
            <person name="Urayama S."/>
            <person name="Shimizu M."/>
            <person name="Watanabe A."/>
            <person name="Kamei K."/>
            <person name="Yaguchi T."/>
            <person name="Hagiwara D."/>
        </authorList>
    </citation>
    <scope>NUCLEOTIDE SEQUENCE</scope>
    <source>
        <strain evidence="3">IFM 46973</strain>
    </source>
</reference>
<dbReference type="GeneID" id="66995054"/>
<accession>A0A8H3NF39</accession>
<sequence>MPTALDRAMTSKNLVLGFAGMVTAAAAWAIWGSDMFPSEPDPTGDPEYWTVDEMRRWLRHRALLPSDEATREELLERVKANLRVPPRSTS</sequence>
<dbReference type="EMBL" id="BLKC01000011">
    <property type="protein sequence ID" value="GFF28331.1"/>
    <property type="molecule type" value="Genomic_DNA"/>
</dbReference>
<reference evidence="1 4" key="2">
    <citation type="submission" date="2020-01" db="EMBL/GenBank/DDBJ databases">
        <title>Draft genome sequence of Aspergillus udagawae IFM 46972.</title>
        <authorList>
            <person name="Takahashi H."/>
            <person name="Yaguchi T."/>
        </authorList>
    </citation>
    <scope>NUCLEOTIDE SEQUENCE [LARGE SCALE GENOMIC DNA]</scope>
    <source>
        <strain evidence="1 4">IFM 46972</strain>
    </source>
</reference>
<evidence type="ECO:0008006" key="6">
    <source>
        <dbReference type="Google" id="ProtNLM"/>
    </source>
</evidence>
<dbReference type="EMBL" id="BLKG01000011">
    <property type="protein sequence ID" value="GFF76211.1"/>
    <property type="molecule type" value="Genomic_DNA"/>
</dbReference>
<protein>
    <recommendedName>
        <fullName evidence="6">STE24 endopeptidase</fullName>
    </recommendedName>
</protein>
<dbReference type="RefSeq" id="XP_043148402.1">
    <property type="nucleotide sequence ID" value="XM_043292467.1"/>
</dbReference>
<evidence type="ECO:0000313" key="4">
    <source>
        <dbReference type="Proteomes" id="UP000465221"/>
    </source>
</evidence>
<organism evidence="1 4">
    <name type="scientific">Aspergillus udagawae</name>
    <dbReference type="NCBI Taxonomy" id="91492"/>
    <lineage>
        <taxon>Eukaryota</taxon>
        <taxon>Fungi</taxon>
        <taxon>Dikarya</taxon>
        <taxon>Ascomycota</taxon>
        <taxon>Pezizomycotina</taxon>
        <taxon>Eurotiomycetes</taxon>
        <taxon>Eurotiomycetidae</taxon>
        <taxon>Eurotiales</taxon>
        <taxon>Aspergillaceae</taxon>
        <taxon>Aspergillus</taxon>
        <taxon>Aspergillus subgen. Fumigati</taxon>
    </lineage>
</organism>
<dbReference type="EMBL" id="BBXM02000005">
    <property type="protein sequence ID" value="GIC91136.1"/>
    <property type="molecule type" value="Genomic_DNA"/>
</dbReference>
<name>A0A8H3NF39_9EURO</name>
<dbReference type="OrthoDB" id="5341873at2759"/>
<evidence type="ECO:0000313" key="3">
    <source>
        <dbReference type="EMBL" id="GIC91136.1"/>
    </source>
</evidence>
<evidence type="ECO:0000313" key="1">
    <source>
        <dbReference type="EMBL" id="GFF28331.1"/>
    </source>
</evidence>
<proteinExistence type="predicted"/>
<evidence type="ECO:0000313" key="2">
    <source>
        <dbReference type="EMBL" id="GFF76211.1"/>
    </source>
</evidence>
<reference evidence="2 5" key="3">
    <citation type="submission" date="2020-01" db="EMBL/GenBank/DDBJ databases">
        <title>Draft genome sequence of Aspergillus udagawae IFM 53868.</title>
        <authorList>
            <person name="Takahashi H."/>
            <person name="Yaguchi T."/>
        </authorList>
    </citation>
    <scope>NUCLEOTIDE SEQUENCE [LARGE SCALE GENOMIC DNA]</scope>
    <source>
        <strain evidence="2 5">IFM 53868</strain>
    </source>
</reference>
<dbReference type="Proteomes" id="UP000465221">
    <property type="component" value="Unassembled WGS sequence"/>
</dbReference>